<evidence type="ECO:0000259" key="3">
    <source>
        <dbReference type="Pfam" id="PF04909"/>
    </source>
</evidence>
<dbReference type="GO" id="GO:0016787">
    <property type="term" value="F:hydrolase activity"/>
    <property type="evidence" value="ECO:0007669"/>
    <property type="project" value="InterPro"/>
</dbReference>
<evidence type="ECO:0000313" key="6">
    <source>
        <dbReference type="EMBL" id="CAB4809254.1"/>
    </source>
</evidence>
<evidence type="ECO:0000313" key="8">
    <source>
        <dbReference type="EMBL" id="CAB4961425.1"/>
    </source>
</evidence>
<dbReference type="EMBL" id="CAFBMT010000054">
    <property type="protein sequence ID" value="CAB4961425.1"/>
    <property type="molecule type" value="Genomic_DNA"/>
</dbReference>
<dbReference type="SUPFAM" id="SSF51556">
    <property type="entry name" value="Metallo-dependent hydrolases"/>
    <property type="match status" value="1"/>
</dbReference>
<dbReference type="GO" id="GO:0005737">
    <property type="term" value="C:cytoplasm"/>
    <property type="evidence" value="ECO:0007669"/>
    <property type="project" value="TreeGrafter"/>
</dbReference>
<dbReference type="EMBL" id="CAEZYF010000044">
    <property type="protein sequence ID" value="CAB4751016.1"/>
    <property type="molecule type" value="Genomic_DNA"/>
</dbReference>
<name>A0A6J7L0F5_9ZZZZ</name>
<dbReference type="Gene3D" id="3.20.20.140">
    <property type="entry name" value="Metal-dependent hydrolases"/>
    <property type="match status" value="1"/>
</dbReference>
<evidence type="ECO:0000313" key="7">
    <source>
        <dbReference type="EMBL" id="CAB4853507.1"/>
    </source>
</evidence>
<evidence type="ECO:0000256" key="1">
    <source>
        <dbReference type="ARBA" id="ARBA00023239"/>
    </source>
</evidence>
<feature type="domain" description="Amidohydrolase-related" evidence="3">
    <location>
        <begin position="112"/>
        <end position="385"/>
    </location>
</feature>
<organism evidence="8">
    <name type="scientific">freshwater metagenome</name>
    <dbReference type="NCBI Taxonomy" id="449393"/>
    <lineage>
        <taxon>unclassified sequences</taxon>
        <taxon>metagenomes</taxon>
        <taxon>ecological metagenomes</taxon>
    </lineage>
</organism>
<reference evidence="8" key="1">
    <citation type="submission" date="2020-05" db="EMBL/GenBank/DDBJ databases">
        <authorList>
            <person name="Chiriac C."/>
            <person name="Salcher M."/>
            <person name="Ghai R."/>
            <person name="Kavagutti S V."/>
        </authorList>
    </citation>
    <scope>NUCLEOTIDE SEQUENCE</scope>
</reference>
<evidence type="ECO:0000313" key="9">
    <source>
        <dbReference type="EMBL" id="CAB4974950.1"/>
    </source>
</evidence>
<dbReference type="PANTHER" id="PTHR21240:SF28">
    <property type="entry name" value="ISO-OROTATE DECARBOXYLASE (EUROFUNG)"/>
    <property type="match status" value="1"/>
</dbReference>
<dbReference type="GO" id="GO:0016831">
    <property type="term" value="F:carboxy-lyase activity"/>
    <property type="evidence" value="ECO:0007669"/>
    <property type="project" value="InterPro"/>
</dbReference>
<dbReference type="AlphaFoldDB" id="A0A6J7L0F5"/>
<proteinExistence type="predicted"/>
<dbReference type="InterPro" id="IPR032466">
    <property type="entry name" value="Metal_Hydrolase"/>
</dbReference>
<feature type="compositionally biased region" description="Polar residues" evidence="2">
    <location>
        <begin position="1"/>
        <end position="13"/>
    </location>
</feature>
<keyword evidence="1" id="KW-0456">Lyase</keyword>
<dbReference type="GO" id="GO:0019748">
    <property type="term" value="P:secondary metabolic process"/>
    <property type="evidence" value="ECO:0007669"/>
    <property type="project" value="TreeGrafter"/>
</dbReference>
<evidence type="ECO:0000256" key="2">
    <source>
        <dbReference type="SAM" id="MobiDB-lite"/>
    </source>
</evidence>
<dbReference type="EMBL" id="CAFBIY010000270">
    <property type="protein sequence ID" value="CAB4853507.1"/>
    <property type="molecule type" value="Genomic_DNA"/>
</dbReference>
<evidence type="ECO:0000313" key="5">
    <source>
        <dbReference type="EMBL" id="CAB4751016.1"/>
    </source>
</evidence>
<protein>
    <submittedName>
        <fullName evidence="8">Unannotated protein</fullName>
    </submittedName>
</protein>
<sequence>MTSDSINRTSTPDRSGHRPEYENVLVSLDGHTEGFVDFRPYMPTEWHERFEAARVHGKAVFNRAEQYFARLVEAGYDFSFEIESETGFDPELYDLKLTPEERIARIDADGVAAEFIIDGFGAITHDPALAHETTLAFNRWFADTYLRAAPERFNAAVVVSLIAGIDTVVAEIEHAHQHGVVAIHMPGNPTAADVTLPHYNHDLYEPIWRALNERNMLMIFHASVGREKPMWEMDDSQRANMAIEMLTVMRSHETAVAPLLLAGVPERYPNIRFGWIESGCAWLPSILDACDMHVHGMIDRPDRRLDMLPTEQWKASCFAAGPLGKADVAVRDRLGVETIMFGSDFIHVEGTYPNTRAKLTKVLADLSPDDRYAICTGNGARLLNLNLDALAQTPAAQQAWSFAHP</sequence>
<dbReference type="EMBL" id="CAFBOL010000006">
    <property type="protein sequence ID" value="CAB4974950.1"/>
    <property type="molecule type" value="Genomic_DNA"/>
</dbReference>
<dbReference type="InterPro" id="IPR006680">
    <property type="entry name" value="Amidohydro-rel"/>
</dbReference>
<dbReference type="Pfam" id="PF04909">
    <property type="entry name" value="Amidohydro_2"/>
    <property type="match status" value="1"/>
</dbReference>
<dbReference type="InterPro" id="IPR032465">
    <property type="entry name" value="ACMSD"/>
</dbReference>
<feature type="region of interest" description="Disordered" evidence="2">
    <location>
        <begin position="1"/>
        <end position="20"/>
    </location>
</feature>
<evidence type="ECO:0000313" key="4">
    <source>
        <dbReference type="EMBL" id="CAB4365823.1"/>
    </source>
</evidence>
<accession>A0A6J7L0F5</accession>
<dbReference type="EMBL" id="CAFAAV010000032">
    <property type="protein sequence ID" value="CAB4809254.1"/>
    <property type="molecule type" value="Genomic_DNA"/>
</dbReference>
<dbReference type="EMBL" id="CAESGF010000052">
    <property type="protein sequence ID" value="CAB4365823.1"/>
    <property type="molecule type" value="Genomic_DNA"/>
</dbReference>
<dbReference type="PANTHER" id="PTHR21240">
    <property type="entry name" value="2-AMINO-3-CARBOXYLMUCONATE-6-SEMIALDEHYDE DECARBOXYLASE"/>
    <property type="match status" value="1"/>
</dbReference>
<gene>
    <name evidence="5" type="ORF">UFOPK2656_03541</name>
    <name evidence="6" type="ORF">UFOPK3099_00620</name>
    <name evidence="7" type="ORF">UFOPK3267_03039</name>
    <name evidence="8" type="ORF">UFOPK3651_03541</name>
    <name evidence="9" type="ORF">UFOPK3931_00430</name>
    <name evidence="4" type="ORF">UFOPK4189_03566</name>
</gene>